<dbReference type="Gene3D" id="2.20.25.240">
    <property type="match status" value="1"/>
</dbReference>
<keyword evidence="4" id="KW-0732">Signal</keyword>
<accession>A0ABR0A7U0</accession>
<sequence>MMQNVQMMLGILLTLWITADSQLKNHTNDIIHILNEERKVLYSYAAPYLLDYPYPGVEKYTHYEMAHLGMLPLVNVGRYLNHKQSAPLDDWEKEVLVRGDLFSVPTVDSLMAENVSDGEVEDNIGDAGRVREIVNVIEIQGEKKNGKLYKTEQNLYHRAKTSRNSVSFRCRRYTSDNCQARLILKDGLYRTCGLEHCHPSEEEEIARIEFVNECCRRVIQQRAPGGLKRIFEQLRHERPEIIIGFDAAIEKRMQRAQQDNKPPVPRTFDEAEALLVELPQYRFLVYKKTLDGSAEFFRSRVSTATGTAFIFISMALLGSLNRSKQLQGEGTFKTPFPVAYVLMSEKTLPLYNLVMGVIIGATLEVNIDQGFACERIISDFEEAILVALQTSFPAAETRGYWFHYGQAIYKRACREAIQRENSIALQLELPETQEAVQRFYQYLAGYLLAIQTPARFSVSGQINRTNNDVGSWNRWFNAHCHGHRQNFWDFIFHLQECEETARLDFIALGQAENIRREALSQRAARKERLIIQRERDLEDGLIDVYEFLHQSMSSFEPAEDFQRELPGNPVRRNQRRVHLNGPVVIPRAGPHNAWQRADQPRRNPALPLDGQALVVARPVGRPRRNPAPPRQNPAPEAVVDVVQPLDQRHQNHVPLNEGQVVAAEAVAIPGGDINDEGEAAPANVRCSLPGWCRGLV</sequence>
<name>A0ABR0A7U0_9CRUS</name>
<reference evidence="6 7" key="1">
    <citation type="journal article" date="2023" name="Nucleic Acids Res.">
        <title>The hologenome of Daphnia magna reveals possible DNA methylation and microbiome-mediated evolution of the host genome.</title>
        <authorList>
            <person name="Chaturvedi A."/>
            <person name="Li X."/>
            <person name="Dhandapani V."/>
            <person name="Marshall H."/>
            <person name="Kissane S."/>
            <person name="Cuenca-Cambronero M."/>
            <person name="Asole G."/>
            <person name="Calvet F."/>
            <person name="Ruiz-Romero M."/>
            <person name="Marangio P."/>
            <person name="Guigo R."/>
            <person name="Rago D."/>
            <person name="Mirbahai L."/>
            <person name="Eastwood N."/>
            <person name="Colbourne J.K."/>
            <person name="Zhou J."/>
            <person name="Mallon E."/>
            <person name="Orsini L."/>
        </authorList>
    </citation>
    <scope>NUCLEOTIDE SEQUENCE [LARGE SCALE GENOMIC DNA]</scope>
    <source>
        <strain evidence="6">LRV0_1</strain>
    </source>
</reference>
<protein>
    <recommendedName>
        <fullName evidence="5">FLYWCH-type domain-containing protein</fullName>
    </recommendedName>
</protein>
<keyword evidence="1" id="KW-0479">Metal-binding</keyword>
<keyword evidence="7" id="KW-1185">Reference proteome</keyword>
<evidence type="ECO:0000256" key="3">
    <source>
        <dbReference type="ARBA" id="ARBA00022833"/>
    </source>
</evidence>
<evidence type="ECO:0000256" key="4">
    <source>
        <dbReference type="SAM" id="SignalP"/>
    </source>
</evidence>
<dbReference type="EMBL" id="JAOYFB010000036">
    <property type="protein sequence ID" value="KAK4021212.1"/>
    <property type="molecule type" value="Genomic_DNA"/>
</dbReference>
<dbReference type="InterPro" id="IPR007588">
    <property type="entry name" value="Znf_FLYWCH"/>
</dbReference>
<evidence type="ECO:0000313" key="6">
    <source>
        <dbReference type="EMBL" id="KAK4021212.1"/>
    </source>
</evidence>
<dbReference type="PANTHER" id="PTHR47160">
    <property type="entry name" value="PUTATIVE-RELATED"/>
    <property type="match status" value="1"/>
</dbReference>
<evidence type="ECO:0000313" key="7">
    <source>
        <dbReference type="Proteomes" id="UP001234178"/>
    </source>
</evidence>
<comment type="caution">
    <text evidence="6">The sequence shown here is derived from an EMBL/GenBank/DDBJ whole genome shotgun (WGS) entry which is preliminary data.</text>
</comment>
<feature type="chain" id="PRO_5046104981" description="FLYWCH-type domain-containing protein" evidence="4">
    <location>
        <begin position="22"/>
        <end position="696"/>
    </location>
</feature>
<dbReference type="Pfam" id="PF04500">
    <property type="entry name" value="FLYWCH"/>
    <property type="match status" value="1"/>
</dbReference>
<dbReference type="PANTHER" id="PTHR47160:SF10">
    <property type="entry name" value="MULE TRANSPOSASE DOMAIN-CONTAINING PROTEIN"/>
    <property type="match status" value="1"/>
</dbReference>
<evidence type="ECO:0000256" key="1">
    <source>
        <dbReference type="ARBA" id="ARBA00022723"/>
    </source>
</evidence>
<keyword evidence="2" id="KW-0863">Zinc-finger</keyword>
<feature type="domain" description="FLYWCH-type" evidence="5">
    <location>
        <begin position="151"/>
        <end position="198"/>
    </location>
</feature>
<feature type="signal peptide" evidence="4">
    <location>
        <begin position="1"/>
        <end position="21"/>
    </location>
</feature>
<organism evidence="6 7">
    <name type="scientific">Daphnia magna</name>
    <dbReference type="NCBI Taxonomy" id="35525"/>
    <lineage>
        <taxon>Eukaryota</taxon>
        <taxon>Metazoa</taxon>
        <taxon>Ecdysozoa</taxon>
        <taxon>Arthropoda</taxon>
        <taxon>Crustacea</taxon>
        <taxon>Branchiopoda</taxon>
        <taxon>Diplostraca</taxon>
        <taxon>Cladocera</taxon>
        <taxon>Anomopoda</taxon>
        <taxon>Daphniidae</taxon>
        <taxon>Daphnia</taxon>
    </lineage>
</organism>
<proteinExistence type="predicted"/>
<gene>
    <name evidence="6" type="ORF">OUZ56_003131</name>
</gene>
<keyword evidence="3" id="KW-0862">Zinc</keyword>
<evidence type="ECO:0000259" key="5">
    <source>
        <dbReference type="Pfam" id="PF04500"/>
    </source>
</evidence>
<evidence type="ECO:0000256" key="2">
    <source>
        <dbReference type="ARBA" id="ARBA00022771"/>
    </source>
</evidence>
<dbReference type="Proteomes" id="UP001234178">
    <property type="component" value="Unassembled WGS sequence"/>
</dbReference>